<protein>
    <submittedName>
        <fullName evidence="1">Uncharacterized protein</fullName>
    </submittedName>
</protein>
<reference evidence="1 2" key="1">
    <citation type="submission" date="2016-10" db="EMBL/GenBank/DDBJ databases">
        <title>Genome sequence of the basidiomycete white-rot fungus Trametes pubescens.</title>
        <authorList>
            <person name="Makela M.R."/>
            <person name="Granchi Z."/>
            <person name="Peng M."/>
            <person name="De Vries R.P."/>
            <person name="Grigoriev I."/>
            <person name="Riley R."/>
            <person name="Hilden K."/>
        </authorList>
    </citation>
    <scope>NUCLEOTIDE SEQUENCE [LARGE SCALE GENOMIC DNA]</scope>
    <source>
        <strain evidence="1 2">FBCC735</strain>
    </source>
</reference>
<proteinExistence type="predicted"/>
<dbReference type="AlphaFoldDB" id="A0A1M2V602"/>
<gene>
    <name evidence="1" type="ORF">TRAPUB_6358</name>
</gene>
<dbReference type="OrthoDB" id="4953at2759"/>
<keyword evidence="2" id="KW-1185">Reference proteome</keyword>
<dbReference type="EMBL" id="MNAD01001636">
    <property type="protein sequence ID" value="OJT03015.1"/>
    <property type="molecule type" value="Genomic_DNA"/>
</dbReference>
<comment type="caution">
    <text evidence="1">The sequence shown here is derived from an EMBL/GenBank/DDBJ whole genome shotgun (WGS) entry which is preliminary data.</text>
</comment>
<accession>A0A1M2V602</accession>
<dbReference type="STRING" id="154538.A0A1M2V602"/>
<sequence>MSTFANGTPLNAKPLEAHGNFDLIKKFKLDFADIHVSKWKSRSSGLSVVHLDYDGAGS</sequence>
<evidence type="ECO:0000313" key="2">
    <source>
        <dbReference type="Proteomes" id="UP000184267"/>
    </source>
</evidence>
<name>A0A1M2V602_TRAPU</name>
<dbReference type="Proteomes" id="UP000184267">
    <property type="component" value="Unassembled WGS sequence"/>
</dbReference>
<organism evidence="1 2">
    <name type="scientific">Trametes pubescens</name>
    <name type="common">White-rot fungus</name>
    <dbReference type="NCBI Taxonomy" id="154538"/>
    <lineage>
        <taxon>Eukaryota</taxon>
        <taxon>Fungi</taxon>
        <taxon>Dikarya</taxon>
        <taxon>Basidiomycota</taxon>
        <taxon>Agaricomycotina</taxon>
        <taxon>Agaricomycetes</taxon>
        <taxon>Polyporales</taxon>
        <taxon>Polyporaceae</taxon>
        <taxon>Trametes</taxon>
    </lineage>
</organism>
<evidence type="ECO:0000313" key="1">
    <source>
        <dbReference type="EMBL" id="OJT03015.1"/>
    </source>
</evidence>